<organism evidence="2 3">
    <name type="scientific">Clathrus columnatus</name>
    <dbReference type="NCBI Taxonomy" id="1419009"/>
    <lineage>
        <taxon>Eukaryota</taxon>
        <taxon>Fungi</taxon>
        <taxon>Dikarya</taxon>
        <taxon>Basidiomycota</taxon>
        <taxon>Agaricomycotina</taxon>
        <taxon>Agaricomycetes</taxon>
        <taxon>Phallomycetidae</taxon>
        <taxon>Phallales</taxon>
        <taxon>Clathraceae</taxon>
        <taxon>Clathrus</taxon>
    </lineage>
</organism>
<dbReference type="AlphaFoldDB" id="A0AAV5AM44"/>
<proteinExistence type="predicted"/>
<name>A0AAV5AM44_9AGAM</name>
<sequence length="314" mass="34713">MSPAIQDVTYLRLNIPSRQPVHHLIVSNSPSMFDTRGFPNLASLDLSSCAVHVSDLPLLINRFGKQLRHLILDDTNVCNGSIVGEWEALGKAIALADVAPTRQREKLLKSWIDARSPSITAHDHGSSAVPDNQITRSKRGRKGLATPTISLRQSSDDTSNSVIIRSQPISFEGIQHLTGKIRLVPMASHIQSICINQLSSGMEESARSEFAKGWLDGLRQLHATWARLQQSQSNGTRLFRFGSSQSLTEIGPLGQDKFWDHMTLSSSFNSPPLLCFSGAIKKRTEMNEHHSLPIHPNGCGHQDSADVWPPKFYD</sequence>
<evidence type="ECO:0000256" key="1">
    <source>
        <dbReference type="SAM" id="MobiDB-lite"/>
    </source>
</evidence>
<comment type="caution">
    <text evidence="2">The sequence shown here is derived from an EMBL/GenBank/DDBJ whole genome shotgun (WGS) entry which is preliminary data.</text>
</comment>
<evidence type="ECO:0000313" key="3">
    <source>
        <dbReference type="Proteomes" id="UP001050691"/>
    </source>
</evidence>
<feature type="region of interest" description="Disordered" evidence="1">
    <location>
        <begin position="119"/>
        <end position="145"/>
    </location>
</feature>
<accession>A0AAV5AM44</accession>
<protein>
    <submittedName>
        <fullName evidence="2">Uncharacterized protein</fullName>
    </submittedName>
</protein>
<keyword evidence="3" id="KW-1185">Reference proteome</keyword>
<evidence type="ECO:0000313" key="2">
    <source>
        <dbReference type="EMBL" id="GJJ13506.1"/>
    </source>
</evidence>
<dbReference type="Proteomes" id="UP001050691">
    <property type="component" value="Unassembled WGS sequence"/>
</dbReference>
<reference evidence="2" key="1">
    <citation type="submission" date="2021-10" db="EMBL/GenBank/DDBJ databases">
        <title>De novo Genome Assembly of Clathrus columnatus (Basidiomycota, Fungi) Using Illumina and Nanopore Sequence Data.</title>
        <authorList>
            <person name="Ogiso-Tanaka E."/>
            <person name="Itagaki H."/>
            <person name="Hosoya T."/>
            <person name="Hosaka K."/>
        </authorList>
    </citation>
    <scope>NUCLEOTIDE SEQUENCE</scope>
    <source>
        <strain evidence="2">MO-923</strain>
    </source>
</reference>
<gene>
    <name evidence="2" type="ORF">Clacol_007760</name>
</gene>
<dbReference type="EMBL" id="BPWL01000008">
    <property type="protein sequence ID" value="GJJ13506.1"/>
    <property type="molecule type" value="Genomic_DNA"/>
</dbReference>